<name>A0A8F5GZN5_9CREN</name>
<dbReference type="AlphaFoldDB" id="A0A8F5GZN5"/>
<organism evidence="1 2">
    <name type="scientific">Saccharolobus shibatae</name>
    <dbReference type="NCBI Taxonomy" id="2286"/>
    <lineage>
        <taxon>Archaea</taxon>
        <taxon>Thermoproteota</taxon>
        <taxon>Thermoprotei</taxon>
        <taxon>Sulfolobales</taxon>
        <taxon>Sulfolobaceae</taxon>
        <taxon>Saccharolobus</taxon>
    </lineage>
</organism>
<reference evidence="1 2" key="1">
    <citation type="journal article" date="2021" name="Environ. Microbiol.">
        <title>New insights into the diversity and evolution of the archaeal mobilome from three complete genomes of Saccharolobus shibatae.</title>
        <authorList>
            <person name="Medvedeva S."/>
            <person name="Brandt D."/>
            <person name="Cvirkaite-Krupovic V."/>
            <person name="Liu Y."/>
            <person name="Severinov K."/>
            <person name="Ishino S."/>
            <person name="Ishino Y."/>
            <person name="Prangishvili D."/>
            <person name="Kalinowski J."/>
            <person name="Krupovic M."/>
        </authorList>
    </citation>
    <scope>NUCLEOTIDE SEQUENCE [LARGE SCALE GENOMIC DNA]</scope>
    <source>
        <strain evidence="1 2">S38A</strain>
    </source>
</reference>
<accession>A0A8F5GZN5</accession>
<evidence type="ECO:0000313" key="2">
    <source>
        <dbReference type="Proteomes" id="UP000694036"/>
    </source>
</evidence>
<evidence type="ECO:0000313" key="1">
    <source>
        <dbReference type="EMBL" id="QXJ35310.1"/>
    </source>
</evidence>
<dbReference type="Proteomes" id="UP000694036">
    <property type="component" value="Chromosome"/>
</dbReference>
<protein>
    <submittedName>
        <fullName evidence="1">Uncharacterized protein</fullName>
    </submittedName>
</protein>
<proteinExistence type="predicted"/>
<dbReference type="RefSeq" id="WP_218257920.1">
    <property type="nucleotide sequence ID" value="NZ_CP077713.1"/>
</dbReference>
<keyword evidence="2" id="KW-1185">Reference proteome</keyword>
<dbReference type="GeneID" id="65557217"/>
<gene>
    <name evidence="1" type="ORF">J5U22_01857</name>
</gene>
<sequence length="67" mass="7944">MERKSKFINTKIEVICSKCKMPGRLAIRLRQNIGIECYIYHGKWPLISKHSVSCNDYKDIVDKFIKR</sequence>
<dbReference type="EMBL" id="CP077713">
    <property type="protein sequence ID" value="QXJ35310.1"/>
    <property type="molecule type" value="Genomic_DNA"/>
</dbReference>